<keyword evidence="2" id="KW-1185">Reference proteome</keyword>
<dbReference type="Proteomes" id="UP001144978">
    <property type="component" value="Unassembled WGS sequence"/>
</dbReference>
<sequence>MAKKRKRSPGPVFKPLQSGKSTSANPGRSSVPRAGTSTSATRNFVVQAISQGRLGGRKKDNTTQSTIDMENLGTHDADCPRDTEGGASVIDTSSASGDASAAHHHCQEQAPSFDEADTGNRLRKDQRAAERVRSWVPYRQEYLDEILRHYGRKGFDFSSCSLCKQGNAYFRCLDCRIAQPLCQNCLLTAHREVILHRPEWWNGAFFEKVSLSSLGLVVPLGHEGHSCADPSTSHEIVVYHVNGYHRVQITLCTCTGTTSGPLQVWKQYLRAGWFPATTTRPSTAFTFELLELFHHLTLQSKVNAYDFFLTLGRLTDHSGLSDHPSRYKQFCHVVRLWRHLQQLKWAGRGHDPAGVEATQAGSLAVQCAACPHPGKNLPDGWELSPPEIIWLYTLFLMMDANFRQRCKDRGLDDEDLAPGWSFLVNTKKFQEHIDRTAGRGVENNTCSAEHNAILKAHLRKDGYVASGIGAVLCARHAMYRANGVGDLHLGEKFCYMDFLLVSTLWGAALYLVLVSYDIACQYRKNFFKRLREDFPPDMRADLEDVHIRWAIPKNHIAVHGPNHSHLSLNNLSGVGRVYGEGIESSWSSLNPVSMSTREMALATRHEVLNDHLNAWNWQKTIDFEHFLCKSLKHAIKMSAKQRELFNEFNATFPPEVVKEWERLLEIWNINPSSVPDPFAEPEANIKVNSVRLQFAQEEAQDLATALNIPQYINHSPSTFIQLGLELEEQQYVYLAVLTPFTQD</sequence>
<evidence type="ECO:0000313" key="2">
    <source>
        <dbReference type="Proteomes" id="UP001144978"/>
    </source>
</evidence>
<reference evidence="1" key="1">
    <citation type="submission" date="2022-08" db="EMBL/GenBank/DDBJ databases">
        <title>Genome Sequence of Pycnoporus sanguineus.</title>
        <authorList>
            <person name="Buettner E."/>
        </authorList>
    </citation>
    <scope>NUCLEOTIDE SEQUENCE</scope>
    <source>
        <strain evidence="1">CG-C14</strain>
    </source>
</reference>
<dbReference type="EMBL" id="JANSHE010000061">
    <property type="protein sequence ID" value="KAJ3017904.1"/>
    <property type="molecule type" value="Genomic_DNA"/>
</dbReference>
<accession>A0ACC1QCZ3</accession>
<proteinExistence type="predicted"/>
<comment type="caution">
    <text evidence="1">The sequence shown here is derived from an EMBL/GenBank/DDBJ whole genome shotgun (WGS) entry which is preliminary data.</text>
</comment>
<name>A0ACC1QCZ3_9APHY</name>
<protein>
    <submittedName>
        <fullName evidence="1">Uncharacterized protein</fullName>
    </submittedName>
</protein>
<organism evidence="1 2">
    <name type="scientific">Trametes sanguinea</name>
    <dbReference type="NCBI Taxonomy" id="158606"/>
    <lineage>
        <taxon>Eukaryota</taxon>
        <taxon>Fungi</taxon>
        <taxon>Dikarya</taxon>
        <taxon>Basidiomycota</taxon>
        <taxon>Agaricomycotina</taxon>
        <taxon>Agaricomycetes</taxon>
        <taxon>Polyporales</taxon>
        <taxon>Polyporaceae</taxon>
        <taxon>Trametes</taxon>
    </lineage>
</organism>
<gene>
    <name evidence="1" type="ORF">NUW54_g473</name>
</gene>
<evidence type="ECO:0000313" key="1">
    <source>
        <dbReference type="EMBL" id="KAJ3017904.1"/>
    </source>
</evidence>